<proteinExistence type="inferred from homology"/>
<keyword evidence="2 4" id="KW-0547">Nucleotide-binding</keyword>
<organism evidence="6 7">
    <name type="scientific">Brucella intermedia LMG 3301</name>
    <dbReference type="NCBI Taxonomy" id="641118"/>
    <lineage>
        <taxon>Bacteria</taxon>
        <taxon>Pseudomonadati</taxon>
        <taxon>Pseudomonadota</taxon>
        <taxon>Alphaproteobacteria</taxon>
        <taxon>Hyphomicrobiales</taxon>
        <taxon>Brucellaceae</taxon>
        <taxon>Brucella/Ochrobactrum group</taxon>
        <taxon>Brucella</taxon>
    </lineage>
</organism>
<evidence type="ECO:0000256" key="2">
    <source>
        <dbReference type="ARBA" id="ARBA00022741"/>
    </source>
</evidence>
<comment type="caution">
    <text evidence="6">The sequence shown here is derived from an EMBL/GenBank/DDBJ whole genome shotgun (WGS) entry which is preliminary data.</text>
</comment>
<dbReference type="HOGENOM" id="CLU_066245_0_1_5"/>
<dbReference type="PANTHER" id="PTHR23407">
    <property type="entry name" value="ATPASE INHIBITOR/5-FORMYLTETRAHYDROFOLATE CYCLO-LIGASE"/>
    <property type="match status" value="1"/>
</dbReference>
<reference evidence="6 7" key="1">
    <citation type="submission" date="2009-05" db="EMBL/GenBank/DDBJ databases">
        <authorList>
            <person name="Setubal J.C."/>
            <person name="Boyle S."/>
            <person name="Crasta O.R."/>
            <person name="Gillespie J.J."/>
            <person name="Kenyon R.W."/>
            <person name="Lu J."/>
            <person name="Mane S."/>
            <person name="Nagrani S."/>
            <person name="Shallom J.M."/>
            <person name="Shallom S."/>
            <person name="Shukla M."/>
            <person name="Snyder E.E."/>
            <person name="Sobral B.W."/>
            <person name="Wattam A.R."/>
            <person name="Will R."/>
            <person name="Williams K."/>
            <person name="Yoo H."/>
            <person name="Munk C."/>
            <person name="Tapia R."/>
            <person name="Green L."/>
            <person name="Rogers Y."/>
            <person name="Detter J.C."/>
            <person name="Bruce D."/>
            <person name="Brettin T.S."/>
            <person name="Tsolis R."/>
        </authorList>
    </citation>
    <scope>NUCLEOTIDE SEQUENCE [LARGE SCALE GENOMIC DNA]</scope>
    <source>
        <strain evidence="6 7">LMG 3301</strain>
    </source>
</reference>
<gene>
    <name evidence="6" type="ORF">OINT_1002097</name>
</gene>
<comment type="cofactor">
    <cofactor evidence="5">
        <name>Mg(2+)</name>
        <dbReference type="ChEBI" id="CHEBI:18420"/>
    </cofactor>
</comment>
<dbReference type="InterPro" id="IPR024185">
    <property type="entry name" value="FTHF_cligase-like_sf"/>
</dbReference>
<name>C4WHX9_9HYPH</name>
<dbReference type="Proteomes" id="UP000004386">
    <property type="component" value="Unassembled WGS sequence"/>
</dbReference>
<dbReference type="Pfam" id="PF01812">
    <property type="entry name" value="5-FTHF_cyc-lig"/>
    <property type="match status" value="1"/>
</dbReference>
<dbReference type="PIRSF" id="PIRSF006806">
    <property type="entry name" value="FTHF_cligase"/>
    <property type="match status" value="1"/>
</dbReference>
<dbReference type="GO" id="GO:0035999">
    <property type="term" value="P:tetrahydrofolate interconversion"/>
    <property type="evidence" value="ECO:0007669"/>
    <property type="project" value="TreeGrafter"/>
</dbReference>
<protein>
    <recommendedName>
        <fullName evidence="5">5-formyltetrahydrofolate cyclo-ligase</fullName>
        <ecNumber evidence="5">6.3.3.2</ecNumber>
    </recommendedName>
</protein>
<keyword evidence="5" id="KW-0460">Magnesium</keyword>
<dbReference type="NCBIfam" id="TIGR02727">
    <property type="entry name" value="MTHFS_bact"/>
    <property type="match status" value="1"/>
</dbReference>
<dbReference type="EMBL" id="ACQA01000001">
    <property type="protein sequence ID" value="EEQ96645.1"/>
    <property type="molecule type" value="Genomic_DNA"/>
</dbReference>
<evidence type="ECO:0000313" key="7">
    <source>
        <dbReference type="Proteomes" id="UP000004386"/>
    </source>
</evidence>
<evidence type="ECO:0000256" key="1">
    <source>
        <dbReference type="ARBA" id="ARBA00010638"/>
    </source>
</evidence>
<dbReference type="GO" id="GO:0046872">
    <property type="term" value="F:metal ion binding"/>
    <property type="evidence" value="ECO:0007669"/>
    <property type="project" value="UniProtKB-KW"/>
</dbReference>
<dbReference type="PANTHER" id="PTHR23407:SF1">
    <property type="entry name" value="5-FORMYLTETRAHYDROFOLATE CYCLO-LIGASE"/>
    <property type="match status" value="1"/>
</dbReference>
<dbReference type="GO" id="GO:0009396">
    <property type="term" value="P:folic acid-containing compound biosynthetic process"/>
    <property type="evidence" value="ECO:0007669"/>
    <property type="project" value="TreeGrafter"/>
</dbReference>
<sequence>MRFHCMAKHGSREWLGMTATERSPGLEKQELRRRILAIRDALDPRFHYEASLAAAKKGEAAIDVPKGTLIAGYWPIRSEIDPRPLLSAFRAKGARLCLPVVLDKETIAFREYLPDTELVQTGFGTMGPGEDAPVVDPAIMLMPLAGFDRRGHRLGYGAGHYDRALARFTERGLQPLLIGMAFDCQEVEHVPDEPHDIALNQILTESGLRSLGTGSAL</sequence>
<keyword evidence="3 4" id="KW-0067">ATP-binding</keyword>
<dbReference type="InterPro" id="IPR002698">
    <property type="entry name" value="FTHF_cligase"/>
</dbReference>
<dbReference type="Gene3D" id="3.40.50.10420">
    <property type="entry name" value="NagB/RpiA/CoA transferase-like"/>
    <property type="match status" value="1"/>
</dbReference>
<dbReference type="GO" id="GO:0030272">
    <property type="term" value="F:5-formyltetrahydrofolate cyclo-ligase activity"/>
    <property type="evidence" value="ECO:0007669"/>
    <property type="project" value="UniProtKB-EC"/>
</dbReference>
<dbReference type="AlphaFoldDB" id="C4WHX9"/>
<feature type="binding site" evidence="4">
    <location>
        <begin position="28"/>
        <end position="32"/>
    </location>
    <ligand>
        <name>ATP</name>
        <dbReference type="ChEBI" id="CHEBI:30616"/>
    </ligand>
</feature>
<evidence type="ECO:0000313" key="6">
    <source>
        <dbReference type="EMBL" id="EEQ96645.1"/>
    </source>
</evidence>
<evidence type="ECO:0000256" key="5">
    <source>
        <dbReference type="RuleBase" id="RU361279"/>
    </source>
</evidence>
<accession>C4WHX9</accession>
<keyword evidence="5" id="KW-0479">Metal-binding</keyword>
<evidence type="ECO:0000256" key="4">
    <source>
        <dbReference type="PIRSR" id="PIRSR006806-1"/>
    </source>
</evidence>
<dbReference type="InterPro" id="IPR037171">
    <property type="entry name" value="NagB/RpiA_transferase-like"/>
</dbReference>
<feature type="binding site" evidence="4">
    <location>
        <position position="79"/>
    </location>
    <ligand>
        <name>substrate</name>
    </ligand>
</feature>
<feature type="binding site" evidence="4">
    <location>
        <begin position="153"/>
        <end position="161"/>
    </location>
    <ligand>
        <name>ATP</name>
        <dbReference type="ChEBI" id="CHEBI:30616"/>
    </ligand>
</feature>
<evidence type="ECO:0000256" key="3">
    <source>
        <dbReference type="ARBA" id="ARBA00022840"/>
    </source>
</evidence>
<dbReference type="EC" id="6.3.3.2" evidence="5"/>
<dbReference type="SUPFAM" id="SSF100950">
    <property type="entry name" value="NagB/RpiA/CoA transferase-like"/>
    <property type="match status" value="1"/>
</dbReference>
<comment type="catalytic activity">
    <reaction evidence="5">
        <text>(6S)-5-formyl-5,6,7,8-tetrahydrofolate + ATP = (6R)-5,10-methenyltetrahydrofolate + ADP + phosphate</text>
        <dbReference type="Rhea" id="RHEA:10488"/>
        <dbReference type="ChEBI" id="CHEBI:30616"/>
        <dbReference type="ChEBI" id="CHEBI:43474"/>
        <dbReference type="ChEBI" id="CHEBI:57455"/>
        <dbReference type="ChEBI" id="CHEBI:57457"/>
        <dbReference type="ChEBI" id="CHEBI:456216"/>
        <dbReference type="EC" id="6.3.3.2"/>
    </reaction>
</comment>
<comment type="similarity">
    <text evidence="1 5">Belongs to the 5-formyltetrahydrofolate cyclo-ligase family.</text>
</comment>
<dbReference type="GO" id="GO:0005524">
    <property type="term" value="F:ATP binding"/>
    <property type="evidence" value="ECO:0007669"/>
    <property type="project" value="UniProtKB-KW"/>
</dbReference>